<keyword evidence="3" id="KW-1185">Reference proteome</keyword>
<evidence type="ECO:0000313" key="3">
    <source>
        <dbReference type="Proteomes" id="UP000011529"/>
    </source>
</evidence>
<dbReference type="AlphaFoldDB" id="M2AEK8"/>
<proteinExistence type="predicted"/>
<dbReference type="InterPro" id="IPR036291">
    <property type="entry name" value="NAD(P)-bd_dom_sf"/>
</dbReference>
<dbReference type="Gene3D" id="3.90.25.10">
    <property type="entry name" value="UDP-galactose 4-epimerase, domain 1"/>
    <property type="match status" value="1"/>
</dbReference>
<dbReference type="Proteomes" id="UP000011529">
    <property type="component" value="Unassembled WGS sequence"/>
</dbReference>
<organism evidence="2 3">
    <name type="scientific">Rhodopirellula europaea 6C</name>
    <dbReference type="NCBI Taxonomy" id="1263867"/>
    <lineage>
        <taxon>Bacteria</taxon>
        <taxon>Pseudomonadati</taxon>
        <taxon>Planctomycetota</taxon>
        <taxon>Planctomycetia</taxon>
        <taxon>Pirellulales</taxon>
        <taxon>Pirellulaceae</taxon>
        <taxon>Rhodopirellula</taxon>
    </lineage>
</organism>
<feature type="domain" description="NAD-dependent epimerase/dehydratase" evidence="1">
    <location>
        <begin position="59"/>
        <end position="299"/>
    </location>
</feature>
<dbReference type="EMBL" id="ANMO01000169">
    <property type="protein sequence ID" value="EMB15540.1"/>
    <property type="molecule type" value="Genomic_DNA"/>
</dbReference>
<gene>
    <name evidence="2" type="ORF">RE6C_03736</name>
</gene>
<reference evidence="2" key="1">
    <citation type="submission" date="2012-11" db="EMBL/GenBank/DDBJ databases">
        <title>Permanent draft genomes of Rhodopirellula europaea strain SH398 and 6C.</title>
        <authorList>
            <person name="Richter M."/>
            <person name="Richter-Heitmann T."/>
            <person name="Frank C."/>
            <person name="Harder J."/>
            <person name="Glockner F.O."/>
        </authorList>
    </citation>
    <scope>NUCLEOTIDE SEQUENCE</scope>
    <source>
        <strain evidence="2">6C</strain>
    </source>
</reference>
<dbReference type="PATRIC" id="fig|1263867.3.peg.3993"/>
<comment type="caution">
    <text evidence="2">The sequence shown here is derived from an EMBL/GenBank/DDBJ whole genome shotgun (WGS) entry which is preliminary data.</text>
</comment>
<reference evidence="2" key="2">
    <citation type="journal article" date="2013" name="Mar. Genomics">
        <title>Expression of sulfatases in Rhodopirellula baltica and the diversity of sulfatases in the genus Rhodopirellula.</title>
        <authorList>
            <person name="Wegner C.E."/>
            <person name="Richter-Heitmann T."/>
            <person name="Klindworth A."/>
            <person name="Klockow C."/>
            <person name="Richter M."/>
            <person name="Achstetter T."/>
            <person name="Glockner F.O."/>
            <person name="Harder J."/>
        </authorList>
    </citation>
    <scope>NUCLEOTIDE SEQUENCE [LARGE SCALE GENOMIC DNA]</scope>
    <source>
        <strain evidence="2">6C</strain>
    </source>
</reference>
<dbReference type="PRINTS" id="PR01713">
    <property type="entry name" value="NUCEPIMERASE"/>
</dbReference>
<dbReference type="InterPro" id="IPR001509">
    <property type="entry name" value="Epimerase_deHydtase"/>
</dbReference>
<dbReference type="InterPro" id="IPR050177">
    <property type="entry name" value="Lipid_A_modif_metabolic_enz"/>
</dbReference>
<evidence type="ECO:0000313" key="2">
    <source>
        <dbReference type="EMBL" id="EMB15540.1"/>
    </source>
</evidence>
<dbReference type="PANTHER" id="PTHR43245:SF13">
    <property type="entry name" value="UDP-D-APIOSE_UDP-D-XYLOSE SYNTHASE 2"/>
    <property type="match status" value="1"/>
</dbReference>
<dbReference type="Gene3D" id="3.40.50.720">
    <property type="entry name" value="NAD(P)-binding Rossmann-like Domain"/>
    <property type="match status" value="1"/>
</dbReference>
<accession>M2AEK8</accession>
<protein>
    <submittedName>
        <fullName evidence="2">NAD-dependent epimerase/dehydratase</fullName>
    </submittedName>
</protein>
<dbReference type="Pfam" id="PF01370">
    <property type="entry name" value="Epimerase"/>
    <property type="match status" value="1"/>
</dbReference>
<dbReference type="CDD" id="cd05256">
    <property type="entry name" value="UDP_AE_SDR_e"/>
    <property type="match status" value="1"/>
</dbReference>
<dbReference type="SUPFAM" id="SSF51735">
    <property type="entry name" value="NAD(P)-binding Rossmann-fold domains"/>
    <property type="match status" value="1"/>
</dbReference>
<name>M2AEK8_9BACT</name>
<evidence type="ECO:0000259" key="1">
    <source>
        <dbReference type="Pfam" id="PF01370"/>
    </source>
</evidence>
<dbReference type="PANTHER" id="PTHR43245">
    <property type="entry name" value="BIFUNCTIONAL POLYMYXIN RESISTANCE PROTEIN ARNA"/>
    <property type="match status" value="1"/>
</dbReference>
<sequence>MASSSRLVRDSSSAATHRLEDRVRSIQAGCRFDSQRIRPKSMSSSLESAVAQLAGTRCLVTGAAGFIGSQMVERLLDAGANVVALDNLSTGFQHNLTPFLTGPHQDRLTFVKGDAADRACVQQSVEGIDHIFHFAAMASVPRSMREPGLCHDWTTTSTVELLAAGSAAGVKRFVLSSTSAVYGNSPYVAKREDDMPAPLSPYAAAKLSSENYCQVFQREFPIETVVLRYFNVFGPRQDPKSEYSAVIPRFVSMILSGERPIIYGDGQQSRDFVFVRDVANANMLAATVPDAAGGIFNVGRGQSTTLLELLDTLRDLLEGDIQPIHEPPRAGDVRDSLADTNQIRSRLGFAPTVDISEGLQQSIEYYRGLCSPA</sequence>